<reference evidence="1 2" key="1">
    <citation type="journal article" date="2016" name="Nat. Commun.">
        <title>Thousands of microbial genomes shed light on interconnected biogeochemical processes in an aquifer system.</title>
        <authorList>
            <person name="Anantharaman K."/>
            <person name="Brown C.T."/>
            <person name="Hug L.A."/>
            <person name="Sharon I."/>
            <person name="Castelle C.J."/>
            <person name="Probst A.J."/>
            <person name="Thomas B.C."/>
            <person name="Singh A."/>
            <person name="Wilkins M.J."/>
            <person name="Karaoz U."/>
            <person name="Brodie E.L."/>
            <person name="Williams K.H."/>
            <person name="Hubbard S.S."/>
            <person name="Banfield J.F."/>
        </authorList>
    </citation>
    <scope>NUCLEOTIDE SEQUENCE [LARGE SCALE GENOMIC DNA]</scope>
</reference>
<sequence length="87" mass="10050">MKEKISPLGHRIGEVYIPPKNGENGAKVGFVWERGCYRLATEREILAALQDEVEMRPLVENLSRRKIRQLKVQSGVRYLGQPKPRYT</sequence>
<gene>
    <name evidence="1" type="ORF">A3B45_02970</name>
</gene>
<accession>A0A1F5KTP4</accession>
<name>A0A1F5KTP4_9BACT</name>
<dbReference type="AlphaFoldDB" id="A0A1F5KTP4"/>
<proteinExistence type="predicted"/>
<organism evidence="1 2">
    <name type="scientific">Candidatus Daviesbacteria bacterium RIFCSPLOWO2_01_FULL_39_12</name>
    <dbReference type="NCBI Taxonomy" id="1797785"/>
    <lineage>
        <taxon>Bacteria</taxon>
        <taxon>Candidatus Daviesiibacteriota</taxon>
    </lineage>
</organism>
<evidence type="ECO:0000313" key="2">
    <source>
        <dbReference type="Proteomes" id="UP000178565"/>
    </source>
</evidence>
<dbReference type="EMBL" id="MFDM01000004">
    <property type="protein sequence ID" value="OGE44297.1"/>
    <property type="molecule type" value="Genomic_DNA"/>
</dbReference>
<comment type="caution">
    <text evidence="1">The sequence shown here is derived from an EMBL/GenBank/DDBJ whole genome shotgun (WGS) entry which is preliminary data.</text>
</comment>
<evidence type="ECO:0000313" key="1">
    <source>
        <dbReference type="EMBL" id="OGE44297.1"/>
    </source>
</evidence>
<dbReference type="Proteomes" id="UP000178565">
    <property type="component" value="Unassembled WGS sequence"/>
</dbReference>
<protein>
    <submittedName>
        <fullName evidence="1">Uncharacterized protein</fullName>
    </submittedName>
</protein>